<evidence type="ECO:0000259" key="1">
    <source>
        <dbReference type="Pfam" id="PF13577"/>
    </source>
</evidence>
<gene>
    <name evidence="2" type="ORF">OG563_47760</name>
</gene>
<dbReference type="InterPro" id="IPR032710">
    <property type="entry name" value="NTF2-like_dom_sf"/>
</dbReference>
<dbReference type="RefSeq" id="WP_329410550.1">
    <property type="nucleotide sequence ID" value="NZ_CP109441.1"/>
</dbReference>
<sequence>MTDHDDIVKTIHLYSHVVDTKEWHRLREVFDEKGAFVVAGTPVEAQGLAAVEEFMRGFGGHPLAHFMTNVVVDIDGDGDNARALSMVFGPAADGTASIGRYADTLTRTPGGWRIARRDVTVISRNWSARAAG</sequence>
<dbReference type="EMBL" id="CP109441">
    <property type="protein sequence ID" value="WUV46644.1"/>
    <property type="molecule type" value="Genomic_DNA"/>
</dbReference>
<dbReference type="SUPFAM" id="SSF54427">
    <property type="entry name" value="NTF2-like"/>
    <property type="match status" value="1"/>
</dbReference>
<keyword evidence="3" id="KW-1185">Reference proteome</keyword>
<evidence type="ECO:0000313" key="2">
    <source>
        <dbReference type="EMBL" id="WUV46644.1"/>
    </source>
</evidence>
<feature type="domain" description="SnoaL-like" evidence="1">
    <location>
        <begin position="2"/>
        <end position="118"/>
    </location>
</feature>
<proteinExistence type="predicted"/>
<protein>
    <submittedName>
        <fullName evidence="2">Nuclear transport factor 2 family protein</fullName>
    </submittedName>
</protein>
<dbReference type="CDD" id="cd00531">
    <property type="entry name" value="NTF2_like"/>
    <property type="match status" value="1"/>
</dbReference>
<dbReference type="Proteomes" id="UP001432062">
    <property type="component" value="Chromosome"/>
</dbReference>
<organism evidence="2 3">
    <name type="scientific">Nocardia vinacea</name>
    <dbReference type="NCBI Taxonomy" id="96468"/>
    <lineage>
        <taxon>Bacteria</taxon>
        <taxon>Bacillati</taxon>
        <taxon>Actinomycetota</taxon>
        <taxon>Actinomycetes</taxon>
        <taxon>Mycobacteriales</taxon>
        <taxon>Nocardiaceae</taxon>
        <taxon>Nocardia</taxon>
    </lineage>
</organism>
<dbReference type="Pfam" id="PF13577">
    <property type="entry name" value="SnoaL_4"/>
    <property type="match status" value="1"/>
</dbReference>
<accession>A0ABZ1YTR7</accession>
<dbReference type="Gene3D" id="3.10.450.50">
    <property type="match status" value="1"/>
</dbReference>
<evidence type="ECO:0000313" key="3">
    <source>
        <dbReference type="Proteomes" id="UP001432062"/>
    </source>
</evidence>
<dbReference type="InterPro" id="IPR037401">
    <property type="entry name" value="SnoaL-like"/>
</dbReference>
<name>A0ABZ1YTR7_9NOCA</name>
<reference evidence="2" key="1">
    <citation type="submission" date="2022-10" db="EMBL/GenBank/DDBJ databases">
        <title>The complete genomes of actinobacterial strains from the NBC collection.</title>
        <authorList>
            <person name="Joergensen T.S."/>
            <person name="Alvarez Arevalo M."/>
            <person name="Sterndorff E.B."/>
            <person name="Faurdal D."/>
            <person name="Vuksanovic O."/>
            <person name="Mourched A.-S."/>
            <person name="Charusanti P."/>
            <person name="Shaw S."/>
            <person name="Blin K."/>
            <person name="Weber T."/>
        </authorList>
    </citation>
    <scope>NUCLEOTIDE SEQUENCE</scope>
    <source>
        <strain evidence="2">NBC_01482</strain>
    </source>
</reference>